<dbReference type="AlphaFoldDB" id="A0A101M0Z6"/>
<proteinExistence type="predicted"/>
<geneLocation type="mitochondrion" evidence="1"/>
<name>A0A101M0Z6_PICGL</name>
<evidence type="ECO:0000313" key="1">
    <source>
        <dbReference type="EMBL" id="KUM48942.1"/>
    </source>
</evidence>
<keyword evidence="1" id="KW-0496">Mitochondrion</keyword>
<dbReference type="EMBL" id="LKAM01000004">
    <property type="protein sequence ID" value="KUM48942.1"/>
    <property type="molecule type" value="Genomic_DNA"/>
</dbReference>
<comment type="caution">
    <text evidence="1">The sequence shown here is derived from an EMBL/GenBank/DDBJ whole genome shotgun (WGS) entry which is preliminary data.</text>
</comment>
<organism evidence="1">
    <name type="scientific">Picea glauca</name>
    <name type="common">White spruce</name>
    <name type="synonym">Pinus glauca</name>
    <dbReference type="NCBI Taxonomy" id="3330"/>
    <lineage>
        <taxon>Eukaryota</taxon>
        <taxon>Viridiplantae</taxon>
        <taxon>Streptophyta</taxon>
        <taxon>Embryophyta</taxon>
        <taxon>Tracheophyta</taxon>
        <taxon>Spermatophyta</taxon>
        <taxon>Pinopsida</taxon>
        <taxon>Pinidae</taxon>
        <taxon>Conifers I</taxon>
        <taxon>Pinales</taxon>
        <taxon>Pinaceae</taxon>
        <taxon>Picea</taxon>
    </lineage>
</organism>
<reference evidence="1" key="1">
    <citation type="journal article" date="2015" name="Genome Biol. Evol.">
        <title>Organellar Genomes of White Spruce (Picea glauca): Assembly and Annotation.</title>
        <authorList>
            <person name="Jackman S.D."/>
            <person name="Warren R.L."/>
            <person name="Gibb E.A."/>
            <person name="Vandervalk B.P."/>
            <person name="Mohamadi H."/>
            <person name="Chu J."/>
            <person name="Raymond A."/>
            <person name="Pleasance S."/>
            <person name="Coope R."/>
            <person name="Wildung M.R."/>
            <person name="Ritland C.E."/>
            <person name="Bousquet J."/>
            <person name="Jones S.J."/>
            <person name="Bohlmann J."/>
            <person name="Birol I."/>
        </authorList>
    </citation>
    <scope>NUCLEOTIDE SEQUENCE [LARGE SCALE GENOMIC DNA]</scope>
    <source>
        <tissue evidence="1">Flushing bud</tissue>
    </source>
</reference>
<sequence>MRVEQELAPYIHHMKLEVENMAKKDSWAPILALMTGQNKQQAPE</sequence>
<gene>
    <name evidence="1" type="ORF">ABT39_MTgene4278</name>
</gene>
<accession>A0A101M0Z6</accession>
<protein>
    <submittedName>
        <fullName evidence="1">Uncharacterized protein</fullName>
    </submittedName>
</protein>